<evidence type="ECO:0000313" key="1">
    <source>
        <dbReference type="EMBL" id="KAF2852929.1"/>
    </source>
</evidence>
<keyword evidence="2" id="KW-1185">Reference proteome</keyword>
<protein>
    <submittedName>
        <fullName evidence="1">Uncharacterized protein</fullName>
    </submittedName>
</protein>
<dbReference type="OrthoDB" id="3795464at2759"/>
<gene>
    <name evidence="1" type="ORF">T440DRAFT_516218</name>
</gene>
<sequence>MFHLNEALHTNRDIRNASRPGLHPDFYVRCTREGTTYYLPSYEKVRSSKVFLQTEDGEPQRVTAVTNLPLPIERYLPPAGQYYDQYAVGDAIHAEAMDPNGKCLTCYRLRHGTEGKRCKKKCLICDTFDHPGQPCKQLFVENDWWKEHDRILGADSEIPVRPSLAEWAYLAIAGIVEDIKDPKGPIVVVPDHPIVDEFYRRIQPPEMKFGPPPKLPISKRRKAPAEPAPAHLLGQRANEEVSKVFQNTEDSTTGGPYKDELSNDLAWMIFDRDVRRHRADQAEERVFQLTGELEI</sequence>
<dbReference type="Proteomes" id="UP000799423">
    <property type="component" value="Unassembled WGS sequence"/>
</dbReference>
<evidence type="ECO:0000313" key="2">
    <source>
        <dbReference type="Proteomes" id="UP000799423"/>
    </source>
</evidence>
<dbReference type="AlphaFoldDB" id="A0A6A7BEW5"/>
<accession>A0A6A7BEW5</accession>
<name>A0A6A7BEW5_9PLEO</name>
<dbReference type="EMBL" id="MU006297">
    <property type="protein sequence ID" value="KAF2852929.1"/>
    <property type="molecule type" value="Genomic_DNA"/>
</dbReference>
<proteinExistence type="predicted"/>
<organism evidence="1 2">
    <name type="scientific">Plenodomus tracheiphilus IPT5</name>
    <dbReference type="NCBI Taxonomy" id="1408161"/>
    <lineage>
        <taxon>Eukaryota</taxon>
        <taxon>Fungi</taxon>
        <taxon>Dikarya</taxon>
        <taxon>Ascomycota</taxon>
        <taxon>Pezizomycotina</taxon>
        <taxon>Dothideomycetes</taxon>
        <taxon>Pleosporomycetidae</taxon>
        <taxon>Pleosporales</taxon>
        <taxon>Pleosporineae</taxon>
        <taxon>Leptosphaeriaceae</taxon>
        <taxon>Plenodomus</taxon>
    </lineage>
</organism>
<reference evidence="1" key="1">
    <citation type="submission" date="2020-01" db="EMBL/GenBank/DDBJ databases">
        <authorList>
            <consortium name="DOE Joint Genome Institute"/>
            <person name="Haridas S."/>
            <person name="Albert R."/>
            <person name="Binder M."/>
            <person name="Bloem J."/>
            <person name="Labutti K."/>
            <person name="Salamov A."/>
            <person name="Andreopoulos B."/>
            <person name="Baker S.E."/>
            <person name="Barry K."/>
            <person name="Bills G."/>
            <person name="Bluhm B.H."/>
            <person name="Cannon C."/>
            <person name="Castanera R."/>
            <person name="Culley D.E."/>
            <person name="Daum C."/>
            <person name="Ezra D."/>
            <person name="Gonzalez J.B."/>
            <person name="Henrissat B."/>
            <person name="Kuo A."/>
            <person name="Liang C."/>
            <person name="Lipzen A."/>
            <person name="Lutzoni F."/>
            <person name="Magnuson J."/>
            <person name="Mondo S."/>
            <person name="Nolan M."/>
            <person name="Ohm R."/>
            <person name="Pangilinan J."/>
            <person name="Park H.-J."/>
            <person name="Ramirez L."/>
            <person name="Alfaro M."/>
            <person name="Sun H."/>
            <person name="Tritt A."/>
            <person name="Yoshinaga Y."/>
            <person name="Zwiers L.-H."/>
            <person name="Turgeon B.G."/>
            <person name="Goodwin S.B."/>
            <person name="Spatafora J.W."/>
            <person name="Crous P.W."/>
            <person name="Grigoriev I.V."/>
        </authorList>
    </citation>
    <scope>NUCLEOTIDE SEQUENCE</scope>
    <source>
        <strain evidence="1">IPT5</strain>
    </source>
</reference>